<proteinExistence type="predicted"/>
<reference evidence="2" key="1">
    <citation type="submission" date="2023-03" db="EMBL/GenBank/DDBJ databases">
        <title>Massive genome expansion in bonnet fungi (Mycena s.s.) driven by repeated elements and novel gene families across ecological guilds.</title>
        <authorList>
            <consortium name="Lawrence Berkeley National Laboratory"/>
            <person name="Harder C.B."/>
            <person name="Miyauchi S."/>
            <person name="Viragh M."/>
            <person name="Kuo A."/>
            <person name="Thoen E."/>
            <person name="Andreopoulos B."/>
            <person name="Lu D."/>
            <person name="Skrede I."/>
            <person name="Drula E."/>
            <person name="Henrissat B."/>
            <person name="Morin E."/>
            <person name="Kohler A."/>
            <person name="Barry K."/>
            <person name="LaButti K."/>
            <person name="Morin E."/>
            <person name="Salamov A."/>
            <person name="Lipzen A."/>
            <person name="Mereny Z."/>
            <person name="Hegedus B."/>
            <person name="Baldrian P."/>
            <person name="Stursova M."/>
            <person name="Weitz H."/>
            <person name="Taylor A."/>
            <person name="Grigoriev I.V."/>
            <person name="Nagy L.G."/>
            <person name="Martin F."/>
            <person name="Kauserud H."/>
        </authorList>
    </citation>
    <scope>NUCLEOTIDE SEQUENCE</scope>
    <source>
        <strain evidence="2">CBHHK173m</strain>
    </source>
</reference>
<feature type="region of interest" description="Disordered" evidence="1">
    <location>
        <begin position="192"/>
        <end position="254"/>
    </location>
</feature>
<dbReference type="Proteomes" id="UP001222325">
    <property type="component" value="Unassembled WGS sequence"/>
</dbReference>
<keyword evidence="3" id="KW-1185">Reference proteome</keyword>
<dbReference type="AlphaFoldDB" id="A0AAD6U5W9"/>
<evidence type="ECO:0000313" key="2">
    <source>
        <dbReference type="EMBL" id="KAJ7085993.1"/>
    </source>
</evidence>
<gene>
    <name evidence="2" type="ORF">B0H15DRAFT_801648</name>
</gene>
<evidence type="ECO:0000256" key="1">
    <source>
        <dbReference type="SAM" id="MobiDB-lite"/>
    </source>
</evidence>
<sequence length="254" mass="28044">MSHCVISGRMPAMSIQPGSRANRYIISTTVILDEERSFKAELHAYLETPPQERSLFQLVASFANNGGDDIMMGSDHRDMEVLGTASPSDPDYLATCPDILAPKIHAIGTVANIVDNMPIPYYSFTVGGSTFIESLQPFTIRVRVEKENPRWKNFIMPILGSSVFVEGFVIDREQPDTGLFIIDLNRITYIGGSGRRSTSTKSPVKTPQGKGNDGNWMQSQQNAKNKNKNKRKRGNDDDGDDDKGEGPSSRPTQS</sequence>
<comment type="caution">
    <text evidence="2">The sequence shown here is derived from an EMBL/GenBank/DDBJ whole genome shotgun (WGS) entry which is preliminary data.</text>
</comment>
<organism evidence="2 3">
    <name type="scientific">Mycena belliarum</name>
    <dbReference type="NCBI Taxonomy" id="1033014"/>
    <lineage>
        <taxon>Eukaryota</taxon>
        <taxon>Fungi</taxon>
        <taxon>Dikarya</taxon>
        <taxon>Basidiomycota</taxon>
        <taxon>Agaricomycotina</taxon>
        <taxon>Agaricomycetes</taxon>
        <taxon>Agaricomycetidae</taxon>
        <taxon>Agaricales</taxon>
        <taxon>Marasmiineae</taxon>
        <taxon>Mycenaceae</taxon>
        <taxon>Mycena</taxon>
    </lineage>
</organism>
<name>A0AAD6U5W9_9AGAR</name>
<accession>A0AAD6U5W9</accession>
<protein>
    <submittedName>
        <fullName evidence="2">Uncharacterized protein</fullName>
    </submittedName>
</protein>
<dbReference type="EMBL" id="JARJCN010000032">
    <property type="protein sequence ID" value="KAJ7085993.1"/>
    <property type="molecule type" value="Genomic_DNA"/>
</dbReference>
<evidence type="ECO:0000313" key="3">
    <source>
        <dbReference type="Proteomes" id="UP001222325"/>
    </source>
</evidence>